<organism evidence="2 3">
    <name type="scientific">Luteimicrobium album</name>
    <dbReference type="NCBI Taxonomy" id="1054550"/>
    <lineage>
        <taxon>Bacteria</taxon>
        <taxon>Bacillati</taxon>
        <taxon>Actinomycetota</taxon>
        <taxon>Actinomycetes</taxon>
        <taxon>Micrococcales</taxon>
        <taxon>Luteimicrobium</taxon>
    </lineage>
</organism>
<dbReference type="SUPFAM" id="SSF53474">
    <property type="entry name" value="alpha/beta-Hydrolases"/>
    <property type="match status" value="1"/>
</dbReference>
<dbReference type="GO" id="GO:0016787">
    <property type="term" value="F:hydrolase activity"/>
    <property type="evidence" value="ECO:0007669"/>
    <property type="project" value="UniProtKB-KW"/>
</dbReference>
<evidence type="ECO:0000313" key="2">
    <source>
        <dbReference type="EMBL" id="GMA24511.1"/>
    </source>
</evidence>
<dbReference type="EMBL" id="BSUK01000001">
    <property type="protein sequence ID" value="GMA24511.1"/>
    <property type="molecule type" value="Genomic_DNA"/>
</dbReference>
<comment type="caution">
    <text evidence="2">The sequence shown here is derived from an EMBL/GenBank/DDBJ whole genome shotgun (WGS) entry which is preliminary data.</text>
</comment>
<feature type="domain" description="AB hydrolase-1" evidence="1">
    <location>
        <begin position="48"/>
        <end position="285"/>
    </location>
</feature>
<dbReference type="InterPro" id="IPR029058">
    <property type="entry name" value="AB_hydrolase_fold"/>
</dbReference>
<gene>
    <name evidence="2" type="ORF">GCM10025864_22700</name>
</gene>
<keyword evidence="2" id="KW-0378">Hydrolase</keyword>
<accession>A0ABQ6I2L6</accession>
<dbReference type="Gene3D" id="3.40.50.1820">
    <property type="entry name" value="alpha/beta hydrolase"/>
    <property type="match status" value="1"/>
</dbReference>
<evidence type="ECO:0000313" key="3">
    <source>
        <dbReference type="Proteomes" id="UP001157091"/>
    </source>
</evidence>
<dbReference type="Pfam" id="PF12697">
    <property type="entry name" value="Abhydrolase_6"/>
    <property type="match status" value="1"/>
</dbReference>
<keyword evidence="3" id="KW-1185">Reference proteome</keyword>
<dbReference type="PANTHER" id="PTHR43798">
    <property type="entry name" value="MONOACYLGLYCEROL LIPASE"/>
    <property type="match status" value="1"/>
</dbReference>
<evidence type="ECO:0000259" key="1">
    <source>
        <dbReference type="Pfam" id="PF12697"/>
    </source>
</evidence>
<dbReference type="PANTHER" id="PTHR43798:SF33">
    <property type="entry name" value="HYDROLASE, PUTATIVE (AFU_ORTHOLOGUE AFUA_2G14860)-RELATED"/>
    <property type="match status" value="1"/>
</dbReference>
<dbReference type="RefSeq" id="WP_284293286.1">
    <property type="nucleotide sequence ID" value="NZ_BSUK01000001.1"/>
</dbReference>
<protein>
    <submittedName>
        <fullName evidence="2">Alpha/beta hydrolase</fullName>
    </submittedName>
</protein>
<name>A0ABQ6I2L6_9MICO</name>
<dbReference type="InterPro" id="IPR050266">
    <property type="entry name" value="AB_hydrolase_sf"/>
</dbReference>
<dbReference type="Proteomes" id="UP001157091">
    <property type="component" value="Unassembled WGS sequence"/>
</dbReference>
<dbReference type="InterPro" id="IPR000073">
    <property type="entry name" value="AB_hydrolase_1"/>
</dbReference>
<proteinExistence type="predicted"/>
<reference evidence="3" key="1">
    <citation type="journal article" date="2019" name="Int. J. Syst. Evol. Microbiol.">
        <title>The Global Catalogue of Microorganisms (GCM) 10K type strain sequencing project: providing services to taxonomists for standard genome sequencing and annotation.</title>
        <authorList>
            <consortium name="The Broad Institute Genomics Platform"/>
            <consortium name="The Broad Institute Genome Sequencing Center for Infectious Disease"/>
            <person name="Wu L."/>
            <person name="Ma J."/>
        </authorList>
    </citation>
    <scope>NUCLEOTIDE SEQUENCE [LARGE SCALE GENOMIC DNA]</scope>
    <source>
        <strain evidence="3">NBRC 106348</strain>
    </source>
</reference>
<sequence>MDTHAGFDWAAPVAGARYHGVRVPSGTLAAVTLPADPDAARAAVGGRVVLLPGLTGSKEDFALVMPLLAHAGFDSESVDLAGQYESSSAGPRGVASAGASPSSSYDYPLYTADVTALLEAGEPAHVVGYSFAGVVAQLVAVARPELVRSLTLVSTPPGYGNGFRGVSWIGWASGVFGPRVAAALMLWGVRNNLNRVDADRLAFVRARLGATRRDSVDDTIALMMAIPDVRDAVAALPVPKVVAVGRHDLWPVRRHARFAASIGAELGVYGSGHSPNETAPAALTADLVRLYRAAPSSGESGGAGGSAE</sequence>